<accession>A0A8E2JFD3</accession>
<dbReference type="Proteomes" id="UP000250266">
    <property type="component" value="Unassembled WGS sequence"/>
</dbReference>
<keyword evidence="3" id="KW-1185">Reference proteome</keyword>
<name>A0A8E2JFD3_9PEZI</name>
<evidence type="ECO:0000313" key="2">
    <source>
        <dbReference type="EMBL" id="OCK79954.1"/>
    </source>
</evidence>
<feature type="region of interest" description="Disordered" evidence="1">
    <location>
        <begin position="149"/>
        <end position="182"/>
    </location>
</feature>
<dbReference type="EMBL" id="KV744980">
    <property type="protein sequence ID" value="OCK79954.1"/>
    <property type="molecule type" value="Genomic_DNA"/>
</dbReference>
<dbReference type="AlphaFoldDB" id="A0A8E2JFD3"/>
<evidence type="ECO:0000313" key="3">
    <source>
        <dbReference type="Proteomes" id="UP000250266"/>
    </source>
</evidence>
<proteinExistence type="predicted"/>
<organism evidence="2 3">
    <name type="scientific">Lepidopterella palustris CBS 459.81</name>
    <dbReference type="NCBI Taxonomy" id="1314670"/>
    <lineage>
        <taxon>Eukaryota</taxon>
        <taxon>Fungi</taxon>
        <taxon>Dikarya</taxon>
        <taxon>Ascomycota</taxon>
        <taxon>Pezizomycotina</taxon>
        <taxon>Dothideomycetes</taxon>
        <taxon>Pleosporomycetidae</taxon>
        <taxon>Mytilinidiales</taxon>
        <taxon>Argynnaceae</taxon>
        <taxon>Lepidopterella</taxon>
    </lineage>
</organism>
<feature type="compositionally biased region" description="Polar residues" evidence="1">
    <location>
        <begin position="160"/>
        <end position="171"/>
    </location>
</feature>
<reference evidence="2 3" key="1">
    <citation type="journal article" date="2016" name="Nat. Commun.">
        <title>Ectomycorrhizal ecology is imprinted in the genome of the dominant symbiotic fungus Cenococcum geophilum.</title>
        <authorList>
            <consortium name="DOE Joint Genome Institute"/>
            <person name="Peter M."/>
            <person name="Kohler A."/>
            <person name="Ohm R.A."/>
            <person name="Kuo A."/>
            <person name="Krutzmann J."/>
            <person name="Morin E."/>
            <person name="Arend M."/>
            <person name="Barry K.W."/>
            <person name="Binder M."/>
            <person name="Choi C."/>
            <person name="Clum A."/>
            <person name="Copeland A."/>
            <person name="Grisel N."/>
            <person name="Haridas S."/>
            <person name="Kipfer T."/>
            <person name="LaButti K."/>
            <person name="Lindquist E."/>
            <person name="Lipzen A."/>
            <person name="Maire R."/>
            <person name="Meier B."/>
            <person name="Mihaltcheva S."/>
            <person name="Molinier V."/>
            <person name="Murat C."/>
            <person name="Poggeler S."/>
            <person name="Quandt C.A."/>
            <person name="Sperisen C."/>
            <person name="Tritt A."/>
            <person name="Tisserant E."/>
            <person name="Crous P.W."/>
            <person name="Henrissat B."/>
            <person name="Nehls U."/>
            <person name="Egli S."/>
            <person name="Spatafora J.W."/>
            <person name="Grigoriev I.V."/>
            <person name="Martin F.M."/>
        </authorList>
    </citation>
    <scope>NUCLEOTIDE SEQUENCE [LARGE SCALE GENOMIC DNA]</scope>
    <source>
        <strain evidence="2 3">CBS 459.81</strain>
    </source>
</reference>
<feature type="compositionally biased region" description="Basic and acidic residues" evidence="1">
    <location>
        <begin position="172"/>
        <end position="182"/>
    </location>
</feature>
<protein>
    <submittedName>
        <fullName evidence="2">Uncharacterized protein</fullName>
    </submittedName>
</protein>
<gene>
    <name evidence="2" type="ORF">K432DRAFT_393443</name>
</gene>
<sequence>MCQPRSPSTAIYMPKISLCVRSALLNPGEGGPGRLNPAPFVSEESSLRIKVQHREAASSIIQSDPLLFINPYPHESAPLSASRVRMTLPSWIILWRPAPSNPASLSSAEHKSAPLNRLAETEIVSSSPIDFIKAASVCPYSAQSNSYKARAVQSGPYAHPSSSVRMKSTSPTEEKLINVHSR</sequence>
<evidence type="ECO:0000256" key="1">
    <source>
        <dbReference type="SAM" id="MobiDB-lite"/>
    </source>
</evidence>